<dbReference type="SUPFAM" id="SSF52047">
    <property type="entry name" value="RNI-like"/>
    <property type="match status" value="1"/>
</dbReference>
<dbReference type="Gene3D" id="1.20.1280.50">
    <property type="match status" value="1"/>
</dbReference>
<reference evidence="2 3" key="1">
    <citation type="submission" date="2014-02" db="EMBL/GenBank/DDBJ databases">
        <title>Transposable element dynamics among asymbiotic and ectomycorrhizal Amanita fungi.</title>
        <authorList>
            <consortium name="DOE Joint Genome Institute"/>
            <person name="Hess J."/>
            <person name="Skrede I."/>
            <person name="Wolfe B."/>
            <person name="LaButti K."/>
            <person name="Ohm R.A."/>
            <person name="Grigoriev I.V."/>
            <person name="Pringle A."/>
        </authorList>
    </citation>
    <scope>NUCLEOTIDE SEQUENCE [LARGE SCALE GENOMIC DNA]</scope>
    <source>
        <strain evidence="2 3">SKay4041</strain>
    </source>
</reference>
<proteinExistence type="predicted"/>
<evidence type="ECO:0000259" key="1">
    <source>
        <dbReference type="Pfam" id="PF12937"/>
    </source>
</evidence>
<dbReference type="Pfam" id="PF12937">
    <property type="entry name" value="F-box-like"/>
    <property type="match status" value="1"/>
</dbReference>
<dbReference type="InterPro" id="IPR032675">
    <property type="entry name" value="LRR_dom_sf"/>
</dbReference>
<evidence type="ECO:0000313" key="2">
    <source>
        <dbReference type="EMBL" id="PFH46904.1"/>
    </source>
</evidence>
<dbReference type="AlphaFoldDB" id="A0A2A9NC51"/>
<organism evidence="2 3">
    <name type="scientific">Amanita thiersii Skay4041</name>
    <dbReference type="NCBI Taxonomy" id="703135"/>
    <lineage>
        <taxon>Eukaryota</taxon>
        <taxon>Fungi</taxon>
        <taxon>Dikarya</taxon>
        <taxon>Basidiomycota</taxon>
        <taxon>Agaricomycotina</taxon>
        <taxon>Agaricomycetes</taxon>
        <taxon>Agaricomycetidae</taxon>
        <taxon>Agaricales</taxon>
        <taxon>Pluteineae</taxon>
        <taxon>Amanitaceae</taxon>
        <taxon>Amanita</taxon>
    </lineage>
</organism>
<feature type="domain" description="F-box" evidence="1">
    <location>
        <begin position="32"/>
        <end position="84"/>
    </location>
</feature>
<gene>
    <name evidence="2" type="ORF">AMATHDRAFT_68850</name>
</gene>
<dbReference type="Proteomes" id="UP000242287">
    <property type="component" value="Unassembled WGS sequence"/>
</dbReference>
<accession>A0A2A9NC51</accession>
<dbReference type="OrthoDB" id="3252356at2759"/>
<dbReference type="EMBL" id="KZ302150">
    <property type="protein sequence ID" value="PFH46904.1"/>
    <property type="molecule type" value="Genomic_DNA"/>
</dbReference>
<dbReference type="InterPro" id="IPR001810">
    <property type="entry name" value="F-box_dom"/>
</dbReference>
<dbReference type="STRING" id="703135.A0A2A9NC51"/>
<evidence type="ECO:0000313" key="3">
    <source>
        <dbReference type="Proteomes" id="UP000242287"/>
    </source>
</evidence>
<keyword evidence="3" id="KW-1185">Reference proteome</keyword>
<protein>
    <recommendedName>
        <fullName evidence="1">F-box domain-containing protein</fullName>
    </recommendedName>
</protein>
<name>A0A2A9NC51_9AGAR</name>
<dbReference type="Gene3D" id="3.80.10.10">
    <property type="entry name" value="Ribonuclease Inhibitor"/>
    <property type="match status" value="1"/>
</dbReference>
<sequence length="528" mass="59080">MSQVHRVTDQSAAVCQPEKIVYLSTVATPTVHRLPNELLLYIFHLAVSFNEDVDVEPISPLLLTKVCRRWEHVTVSNRSLWSNIIMVYPLTSTRAIETDVLLLKSQHYPLDIYLDFRDPDWNREGSEEPNDEVRQHLLAVLQKLLRHVSRWRRLTVLTDTWFSMLAFLASIHSSAKAAPTLQAINLSCCTGFFMGAAEAFYPQYLKHRIPLFAGMDLPQLRQVSLTGVFLDWERSRLTDLTELELKYQAGDVMPTLGDFDQILRGCPRLDKLSIVGWGFQTGKGEFGSAENASSNNKQCYTIPPHEPVTLEHLTSFSLGLVNESHAMKLLSLLRLPALRDLYLEDVGSFSVFQIGHDSSSLLNHVSRLSSRRPCTSVANGSAAHFGQVRSLELRGVWADQQTFENFFGCMTGLKSLSLRSTSNTALLALASSHPARDGEENKGIAMACGDLEELSCEWMENEDIVSTVAARAKNPQVKKLQSLIIESGQGSASLTLKQVTALVHADVARFSMYLDDFLMSGFKRTDLM</sequence>